<proteinExistence type="predicted"/>
<protein>
    <submittedName>
        <fullName evidence="3">Protein kinase domain-containing protein</fullName>
    </submittedName>
</protein>
<evidence type="ECO:0000313" key="2">
    <source>
        <dbReference type="Proteomes" id="UP000280834"/>
    </source>
</evidence>
<dbReference type="EMBL" id="UZAG01016871">
    <property type="protein sequence ID" value="VDO31414.1"/>
    <property type="molecule type" value="Genomic_DNA"/>
</dbReference>
<evidence type="ECO:0000313" key="3">
    <source>
        <dbReference type="WBParaSite" id="BTMF_0001126801-mRNA-1"/>
    </source>
</evidence>
<organism evidence="3">
    <name type="scientific">Brugia timori</name>
    <dbReference type="NCBI Taxonomy" id="42155"/>
    <lineage>
        <taxon>Eukaryota</taxon>
        <taxon>Metazoa</taxon>
        <taxon>Ecdysozoa</taxon>
        <taxon>Nematoda</taxon>
        <taxon>Chromadorea</taxon>
        <taxon>Rhabditida</taxon>
        <taxon>Spirurina</taxon>
        <taxon>Spiruromorpha</taxon>
        <taxon>Filarioidea</taxon>
        <taxon>Onchocercidae</taxon>
        <taxon>Brugia</taxon>
    </lineage>
</organism>
<accession>A0A0R3QU66</accession>
<reference evidence="1 2" key="2">
    <citation type="submission" date="2018-11" db="EMBL/GenBank/DDBJ databases">
        <authorList>
            <consortium name="Pathogen Informatics"/>
        </authorList>
    </citation>
    <scope>NUCLEOTIDE SEQUENCE [LARGE SCALE GENOMIC DNA]</scope>
</reference>
<dbReference type="AlphaFoldDB" id="A0A0R3QU66"/>
<sequence>MYELYIEMLSELEKICIKKPEVKYCERTLWDTFVALSSLVVLYGPELQGKFPLLGVSHFCPSLTVQQTCDPFYQFSLLISYELGMKCFLVVIGNPF</sequence>
<reference evidence="3" key="1">
    <citation type="submission" date="2017-02" db="UniProtKB">
        <authorList>
            <consortium name="WormBaseParasite"/>
        </authorList>
    </citation>
    <scope>IDENTIFICATION</scope>
</reference>
<evidence type="ECO:0000313" key="1">
    <source>
        <dbReference type="EMBL" id="VDO31414.1"/>
    </source>
</evidence>
<dbReference type="WBParaSite" id="BTMF_0001126801-mRNA-1">
    <property type="protein sequence ID" value="BTMF_0001126801-mRNA-1"/>
    <property type="gene ID" value="BTMF_0001126801"/>
</dbReference>
<keyword evidence="2" id="KW-1185">Reference proteome</keyword>
<dbReference type="Proteomes" id="UP000280834">
    <property type="component" value="Unassembled WGS sequence"/>
</dbReference>
<gene>
    <name evidence="1" type="ORF">BTMF_LOCUS9301</name>
</gene>
<name>A0A0R3QU66_9BILA</name>